<keyword evidence="2" id="KW-1185">Reference proteome</keyword>
<dbReference type="PANTHER" id="PTHR45824:SF22">
    <property type="entry name" value="SEC14P-LIKE PHOSPHATIDYLINOSITOL TRANSFER FAMILY PROTEIN"/>
    <property type="match status" value="1"/>
</dbReference>
<protein>
    <submittedName>
        <fullName evidence="1">Uncharacterized protein</fullName>
    </submittedName>
</protein>
<dbReference type="Proteomes" id="UP001281410">
    <property type="component" value="Unassembled WGS sequence"/>
</dbReference>
<dbReference type="InterPro" id="IPR052578">
    <property type="entry name" value="PI_Transfer_CRAL-TRIO"/>
</dbReference>
<evidence type="ECO:0000313" key="2">
    <source>
        <dbReference type="Proteomes" id="UP001281410"/>
    </source>
</evidence>
<dbReference type="SUPFAM" id="SSF52087">
    <property type="entry name" value="CRAL/TRIO domain"/>
    <property type="match status" value="1"/>
</dbReference>
<dbReference type="PANTHER" id="PTHR45824">
    <property type="entry name" value="GH16843P"/>
    <property type="match status" value="1"/>
</dbReference>
<comment type="caution">
    <text evidence="1">The sequence shown here is derived from an EMBL/GenBank/DDBJ whole genome shotgun (WGS) entry which is preliminary data.</text>
</comment>
<dbReference type="Gene3D" id="3.40.525.10">
    <property type="entry name" value="CRAL-TRIO lipid binding domain"/>
    <property type="match status" value="1"/>
</dbReference>
<dbReference type="InterPro" id="IPR036865">
    <property type="entry name" value="CRAL-TRIO_dom_sf"/>
</dbReference>
<gene>
    <name evidence="1" type="ORF">Dsin_011185</name>
</gene>
<dbReference type="AlphaFoldDB" id="A0AAE0AUV6"/>
<evidence type="ECO:0000313" key="1">
    <source>
        <dbReference type="EMBL" id="KAK3224160.1"/>
    </source>
</evidence>
<organism evidence="1 2">
    <name type="scientific">Dipteronia sinensis</name>
    <dbReference type="NCBI Taxonomy" id="43782"/>
    <lineage>
        <taxon>Eukaryota</taxon>
        <taxon>Viridiplantae</taxon>
        <taxon>Streptophyta</taxon>
        <taxon>Embryophyta</taxon>
        <taxon>Tracheophyta</taxon>
        <taxon>Spermatophyta</taxon>
        <taxon>Magnoliopsida</taxon>
        <taxon>eudicotyledons</taxon>
        <taxon>Gunneridae</taxon>
        <taxon>Pentapetalae</taxon>
        <taxon>rosids</taxon>
        <taxon>malvids</taxon>
        <taxon>Sapindales</taxon>
        <taxon>Sapindaceae</taxon>
        <taxon>Hippocastanoideae</taxon>
        <taxon>Acereae</taxon>
        <taxon>Dipteronia</taxon>
    </lineage>
</organism>
<dbReference type="EMBL" id="JANJYJ010000003">
    <property type="protein sequence ID" value="KAK3224160.1"/>
    <property type="molecule type" value="Genomic_DNA"/>
</dbReference>
<accession>A0AAE0AUV6</accession>
<proteinExistence type="predicted"/>
<sequence>MFLRRKQSQNPQEIDYEQRDAKSEGMFHIWELGTGMLIRQRKRWKRLKWRATLKPEEIRWHEVAHEGETGKQVVKYLMDPKSFEKVRFVYTKSEDSEEYMRSIIDIENLPCEFSGKATLNYDHEEFSRLIAQDDVKTAKFWGFDDKPSYQVTKGHLEAAVAPVRAHLAPPVS</sequence>
<dbReference type="GO" id="GO:0008526">
    <property type="term" value="F:phosphatidylinositol transfer activity"/>
    <property type="evidence" value="ECO:0007669"/>
    <property type="project" value="TreeGrafter"/>
</dbReference>
<name>A0AAE0AUV6_9ROSI</name>
<reference evidence="1" key="1">
    <citation type="journal article" date="2023" name="Plant J.">
        <title>Genome sequences and population genomics provide insights into the demographic history, inbreeding, and mutation load of two 'living fossil' tree species of Dipteronia.</title>
        <authorList>
            <person name="Feng Y."/>
            <person name="Comes H.P."/>
            <person name="Chen J."/>
            <person name="Zhu S."/>
            <person name="Lu R."/>
            <person name="Zhang X."/>
            <person name="Li P."/>
            <person name="Qiu J."/>
            <person name="Olsen K.M."/>
            <person name="Qiu Y."/>
        </authorList>
    </citation>
    <scope>NUCLEOTIDE SEQUENCE</scope>
    <source>
        <strain evidence="1">NBL</strain>
    </source>
</reference>